<protein>
    <recommendedName>
        <fullName evidence="9">D-alanyl-D-alanine dipeptidase</fullName>
        <shortName evidence="9">D-Ala-D-Ala dipeptidase</shortName>
        <ecNumber evidence="9">3.4.13.22</ecNumber>
    </recommendedName>
</protein>
<keyword evidence="7 9" id="KW-0482">Metalloprotease</keyword>
<evidence type="ECO:0000256" key="4">
    <source>
        <dbReference type="ARBA" id="ARBA00022801"/>
    </source>
</evidence>
<dbReference type="HAMAP" id="MF_01924">
    <property type="entry name" value="A_A_dipeptidase"/>
    <property type="match status" value="1"/>
</dbReference>
<gene>
    <name evidence="10" type="ORF">SAMN04487884_11766</name>
</gene>
<feature type="binding site" evidence="9">
    <location>
        <position position="236"/>
    </location>
    <ligand>
        <name>Zn(2+)</name>
        <dbReference type="ChEBI" id="CHEBI:29105"/>
        <note>catalytic</note>
    </ligand>
</feature>
<dbReference type="InterPro" id="IPR009045">
    <property type="entry name" value="Zn_M74/Hedgehog-like"/>
</dbReference>
<keyword evidence="4 9" id="KW-0378">Hydrolase</keyword>
<evidence type="ECO:0000256" key="7">
    <source>
        <dbReference type="ARBA" id="ARBA00023049"/>
    </source>
</evidence>
<comment type="function">
    <text evidence="9">Catalyzes hydrolysis of the D-alanyl-D-alanine dipeptide.</text>
</comment>
<comment type="cofactor">
    <cofactor evidence="9">
        <name>Zn(2+)</name>
        <dbReference type="ChEBI" id="CHEBI:29105"/>
    </cofactor>
    <text evidence="9">Binds 1 zinc ion per subunit.</text>
</comment>
<dbReference type="GO" id="GO:0008270">
    <property type="term" value="F:zinc ion binding"/>
    <property type="evidence" value="ECO:0007669"/>
    <property type="project" value="UniProtKB-UniRule"/>
</dbReference>
<keyword evidence="3 9" id="KW-0479">Metal-binding</keyword>
<feature type="site" description="Transition state stabilizer" evidence="9">
    <location>
        <position position="123"/>
    </location>
</feature>
<dbReference type="eggNOG" id="COG2173">
    <property type="taxonomic scope" value="Bacteria"/>
</dbReference>
<dbReference type="Pfam" id="PF01427">
    <property type="entry name" value="Peptidase_M15"/>
    <property type="match status" value="1"/>
</dbReference>
<keyword evidence="2 9" id="KW-0645">Protease</keyword>
<evidence type="ECO:0000256" key="3">
    <source>
        <dbReference type="ARBA" id="ARBA00022723"/>
    </source>
</evidence>
<evidence type="ECO:0000256" key="6">
    <source>
        <dbReference type="ARBA" id="ARBA00022997"/>
    </source>
</evidence>
<dbReference type="Gene3D" id="3.40.50.1000">
    <property type="entry name" value="HAD superfamily/HAD-like"/>
    <property type="match status" value="1"/>
</dbReference>
<dbReference type="OrthoDB" id="9801430at2"/>
<feature type="active site" description="Proton donor/acceptor" evidence="9">
    <location>
        <position position="233"/>
    </location>
</feature>
<keyword evidence="6 9" id="KW-0224">Dipeptidase</keyword>
<evidence type="ECO:0000256" key="5">
    <source>
        <dbReference type="ARBA" id="ARBA00022833"/>
    </source>
</evidence>
<evidence type="ECO:0000256" key="9">
    <source>
        <dbReference type="HAMAP-Rule" id="MF_01924"/>
    </source>
</evidence>
<dbReference type="RefSeq" id="WP_074756915.1">
    <property type="nucleotide sequence ID" value="NZ_FOGJ01000017.1"/>
</dbReference>
<dbReference type="InterPro" id="IPR000755">
    <property type="entry name" value="A_A_dipeptidase"/>
</dbReference>
<evidence type="ECO:0000313" key="10">
    <source>
        <dbReference type="EMBL" id="SES04856.1"/>
    </source>
</evidence>
<comment type="catalytic activity">
    <reaction evidence="1 9">
        <text>D-alanyl-D-alanine + H2O = 2 D-alanine</text>
        <dbReference type="Rhea" id="RHEA:20661"/>
        <dbReference type="ChEBI" id="CHEBI:15377"/>
        <dbReference type="ChEBI" id="CHEBI:57416"/>
        <dbReference type="ChEBI" id="CHEBI:57822"/>
        <dbReference type="EC" id="3.4.13.22"/>
    </reaction>
</comment>
<dbReference type="GO" id="GO:0071555">
    <property type="term" value="P:cell wall organization"/>
    <property type="evidence" value="ECO:0007669"/>
    <property type="project" value="UniProtKB-KW"/>
</dbReference>
<reference evidence="10 11" key="1">
    <citation type="submission" date="2016-10" db="EMBL/GenBank/DDBJ databases">
        <authorList>
            <person name="de Groot N.N."/>
        </authorList>
    </citation>
    <scope>NUCLEOTIDE SEQUENCE [LARGE SCALE GENOMIC DNA]</scope>
    <source>
        <strain evidence="10 11">AR40</strain>
    </source>
</reference>
<evidence type="ECO:0000256" key="2">
    <source>
        <dbReference type="ARBA" id="ARBA00022670"/>
    </source>
</evidence>
<dbReference type="CDD" id="cd14817">
    <property type="entry name" value="D-Ala-D-Ala_dipeptidase_VanX"/>
    <property type="match status" value="1"/>
</dbReference>
<dbReference type="GO" id="GO:0008237">
    <property type="term" value="F:metallopeptidase activity"/>
    <property type="evidence" value="ECO:0007669"/>
    <property type="project" value="UniProtKB-KW"/>
</dbReference>
<organism evidence="10 11">
    <name type="scientific">Butyrivibrio fibrisolvens</name>
    <dbReference type="NCBI Taxonomy" id="831"/>
    <lineage>
        <taxon>Bacteria</taxon>
        <taxon>Bacillati</taxon>
        <taxon>Bacillota</taxon>
        <taxon>Clostridia</taxon>
        <taxon>Lachnospirales</taxon>
        <taxon>Lachnospiraceae</taxon>
        <taxon>Butyrivibrio</taxon>
    </lineage>
</organism>
<keyword evidence="8" id="KW-0961">Cell wall biogenesis/degradation</keyword>
<proteinExistence type="inferred from homology"/>
<sequence>MKFLKKLQTCTIVVVMLAVTIFFSSGKLSSFYDSFNLIGNNVYASGDYKYSVDSSDFVLLTDVIPDAILEIRYYSTYNFVGDRITGYEEPIALLTKEAAAALKQASDEFNSLGYRLKIYDAYRPQMAVTHFANWALDINDTRMKAFFYPELDKSVLFEQGYIDAHSGHSRGSTLDLTLFDMNTEKEVDMGGTFDYFGELSHPDYTGITEQQYANRMLLQSVMVKHGFKPLPEEWWHFTLVDEPYPDTYFDFPVSRSSLLTNASDIEDQNNNKVKEQSDEGVLDPLSYWNTESAARTSLVSYVASVTDENSPDFIPVRDRIAVFDLDGTLFCETDPNYFDYCLLEYRVLDDPTYKDKASDFEKEVALKIRDQNLNHTSYKGLEVDHGKAVASAFAGMTIEEFNQYIQAFKAQPMPGYNNMTRGQSFYLPMVQVVNFLQAYDFTVYIVSGTDRFIVRGIIDNSILDIPPRQIIGSDETIKSNDQGDEDGLNYVFEDDDVLILGGEFIVKNLKMNKVSVIAQEIGQQPVLSFGNSTGDLSMCEYVVSNNKYKSMAFMLCCDDTVRENGNVEKADKMYALCDECDFVPISMKNDWTTIYGDNVTRK</sequence>
<dbReference type="InterPro" id="IPR023214">
    <property type="entry name" value="HAD_sf"/>
</dbReference>
<dbReference type="PANTHER" id="PTHR43126:SF1">
    <property type="entry name" value="D-ALANYL-D-ALANINE DIPEPTIDASE"/>
    <property type="match status" value="1"/>
</dbReference>
<dbReference type="EC" id="3.4.13.22" evidence="9"/>
<dbReference type="PANTHER" id="PTHR43126">
    <property type="entry name" value="D-ALANYL-D-ALANINE DIPEPTIDASE"/>
    <property type="match status" value="1"/>
</dbReference>
<dbReference type="EMBL" id="FOGJ01000017">
    <property type="protein sequence ID" value="SES04856.1"/>
    <property type="molecule type" value="Genomic_DNA"/>
</dbReference>
<dbReference type="SUPFAM" id="SSF56784">
    <property type="entry name" value="HAD-like"/>
    <property type="match status" value="1"/>
</dbReference>
<dbReference type="InterPro" id="IPR036412">
    <property type="entry name" value="HAD-like_sf"/>
</dbReference>
<dbReference type="Proteomes" id="UP000182584">
    <property type="component" value="Unassembled WGS sequence"/>
</dbReference>
<evidence type="ECO:0000313" key="11">
    <source>
        <dbReference type="Proteomes" id="UP000182584"/>
    </source>
</evidence>
<dbReference type="GO" id="GO:0160237">
    <property type="term" value="F:D-Ala-D-Ala dipeptidase activity"/>
    <property type="evidence" value="ECO:0007669"/>
    <property type="project" value="UniProtKB-EC"/>
</dbReference>
<evidence type="ECO:0000256" key="8">
    <source>
        <dbReference type="ARBA" id="ARBA00023316"/>
    </source>
</evidence>
<feature type="binding site" evidence="9">
    <location>
        <position position="168"/>
    </location>
    <ligand>
        <name>Zn(2+)</name>
        <dbReference type="ChEBI" id="CHEBI:29105"/>
        <note>catalytic</note>
    </ligand>
</feature>
<dbReference type="GO" id="GO:0006508">
    <property type="term" value="P:proteolysis"/>
    <property type="evidence" value="ECO:0007669"/>
    <property type="project" value="UniProtKB-KW"/>
</dbReference>
<accession>A0A1H9U5Z2</accession>
<feature type="binding site" evidence="9">
    <location>
        <position position="175"/>
    </location>
    <ligand>
        <name>Zn(2+)</name>
        <dbReference type="ChEBI" id="CHEBI:29105"/>
        <note>catalytic</note>
    </ligand>
</feature>
<evidence type="ECO:0000256" key="1">
    <source>
        <dbReference type="ARBA" id="ARBA00001362"/>
    </source>
</evidence>
<dbReference type="Gene3D" id="3.30.1380.10">
    <property type="match status" value="1"/>
</dbReference>
<dbReference type="eggNOG" id="COG0560">
    <property type="taxonomic scope" value="Bacteria"/>
</dbReference>
<name>A0A1H9U5Z2_BUTFI</name>
<dbReference type="AlphaFoldDB" id="A0A1H9U5Z2"/>
<comment type="similarity">
    <text evidence="9">Belongs to the peptidase M15D family.</text>
</comment>
<dbReference type="SUPFAM" id="SSF55166">
    <property type="entry name" value="Hedgehog/DD-peptidase"/>
    <property type="match status" value="1"/>
</dbReference>
<keyword evidence="5 9" id="KW-0862">Zinc</keyword>